<organism evidence="3 4">
    <name type="scientific">Bifidobacterium tissieri</name>
    <dbReference type="NCBI Taxonomy" id="1630162"/>
    <lineage>
        <taxon>Bacteria</taxon>
        <taxon>Bacillati</taxon>
        <taxon>Actinomycetota</taxon>
        <taxon>Actinomycetes</taxon>
        <taxon>Bifidobacteriales</taxon>
        <taxon>Bifidobacteriaceae</taxon>
        <taxon>Bifidobacterium</taxon>
    </lineage>
</organism>
<gene>
    <name evidence="3" type="ORF">EMO89_01880</name>
</gene>
<dbReference type="Proteomes" id="UP000412028">
    <property type="component" value="Unassembled WGS sequence"/>
</dbReference>
<reference evidence="3 4" key="1">
    <citation type="journal article" date="2019" name="Syst. Appl. Microbiol.">
        <title>Characterization of Bifidobacterium species in feaces of the Egyptian fruit bat: Description of B. vespertilionis sp. nov. and B. rousetti sp. nov.</title>
        <authorList>
            <person name="Modesto M."/>
            <person name="Satti M."/>
            <person name="Watanabe K."/>
            <person name="Puglisi E."/>
            <person name="Morelli L."/>
            <person name="Huang C.-H."/>
            <person name="Liou J.-S."/>
            <person name="Miyashita M."/>
            <person name="Tamura T."/>
            <person name="Saito S."/>
            <person name="Mori K."/>
            <person name="Huang L."/>
            <person name="Sciavilla P."/>
            <person name="Sandri C."/>
            <person name="Spiezio C."/>
            <person name="Vitali F."/>
            <person name="Cavalieri D."/>
            <person name="Perpetuini G."/>
            <person name="Tofalo R."/>
            <person name="Bonetti A."/>
            <person name="Arita M."/>
            <person name="Mattarelli P."/>
        </authorList>
    </citation>
    <scope>NUCLEOTIDE SEQUENCE [LARGE SCALE GENOMIC DNA]</scope>
    <source>
        <strain evidence="3 4">RST7</strain>
    </source>
</reference>
<dbReference type="EMBL" id="RZUI01000002">
    <property type="protein sequence ID" value="KAA8831508.1"/>
    <property type="molecule type" value="Genomic_DNA"/>
</dbReference>
<dbReference type="InterPro" id="IPR005182">
    <property type="entry name" value="YdbS-like_PH"/>
</dbReference>
<evidence type="ECO:0000256" key="1">
    <source>
        <dbReference type="SAM" id="MobiDB-lite"/>
    </source>
</evidence>
<name>A0A5M9ZVG0_9BIFI</name>
<comment type="caution">
    <text evidence="3">The sequence shown here is derived from an EMBL/GenBank/DDBJ whole genome shotgun (WGS) entry which is preliminary data.</text>
</comment>
<feature type="region of interest" description="Disordered" evidence="1">
    <location>
        <begin position="29"/>
        <end position="49"/>
    </location>
</feature>
<sequence>MPGHATRPVPCYAESRKEAIMHDAMHTVAGDDSTDTTMESAPSEGERPWTSLPASVKRVWLLRSAIRDCSGVLGCGIVALISHLAGWWTSWHGPVLMVAAVMLTADLATQPLRIRYAYAFNRYSIGSHDVMLHKGWLLRTTTTIPYNRIQHVTTKQGPLLRSFSLTAVELHTAVDEHEIAALDDDCATSIVNQISMRVLTSKDDV</sequence>
<dbReference type="PANTHER" id="PTHR34473:SF2">
    <property type="entry name" value="UPF0699 TRANSMEMBRANE PROTEIN YDBT"/>
    <property type="match status" value="1"/>
</dbReference>
<protein>
    <recommendedName>
        <fullName evidence="2">YdbS-like PH domain-containing protein</fullName>
    </recommendedName>
</protein>
<evidence type="ECO:0000259" key="2">
    <source>
        <dbReference type="Pfam" id="PF03703"/>
    </source>
</evidence>
<dbReference type="AlphaFoldDB" id="A0A5M9ZVG0"/>
<dbReference type="Pfam" id="PF03703">
    <property type="entry name" value="bPH_2"/>
    <property type="match status" value="1"/>
</dbReference>
<accession>A0A5M9ZVG0</accession>
<evidence type="ECO:0000313" key="4">
    <source>
        <dbReference type="Proteomes" id="UP000412028"/>
    </source>
</evidence>
<dbReference type="PANTHER" id="PTHR34473">
    <property type="entry name" value="UPF0699 TRANSMEMBRANE PROTEIN YDBS"/>
    <property type="match status" value="1"/>
</dbReference>
<proteinExistence type="predicted"/>
<dbReference type="OrthoDB" id="7364633at2"/>
<feature type="domain" description="YdbS-like PH" evidence="2">
    <location>
        <begin position="118"/>
        <end position="192"/>
    </location>
</feature>
<evidence type="ECO:0000313" key="3">
    <source>
        <dbReference type="EMBL" id="KAA8831508.1"/>
    </source>
</evidence>